<name>K8P0B9_9BRAD</name>
<keyword evidence="3" id="KW-1185">Reference proteome</keyword>
<gene>
    <name evidence="2" type="ORF">HMPREF9696_04099</name>
</gene>
<dbReference type="RefSeq" id="WP_002714965.1">
    <property type="nucleotide sequence ID" value="NZ_KB375281.1"/>
</dbReference>
<dbReference type="InterPro" id="IPR018037">
    <property type="entry name" value="FixH_proteobacterial"/>
</dbReference>
<protein>
    <recommendedName>
        <fullName evidence="4">Nitrogen fixation protein FixH</fullName>
    </recommendedName>
</protein>
<evidence type="ECO:0008006" key="4">
    <source>
        <dbReference type="Google" id="ProtNLM"/>
    </source>
</evidence>
<evidence type="ECO:0000313" key="3">
    <source>
        <dbReference type="Proteomes" id="UP000001095"/>
    </source>
</evidence>
<reference evidence="2 3" key="1">
    <citation type="submission" date="2012-04" db="EMBL/GenBank/DDBJ databases">
        <title>The Genome Sequence of Afipia clevelandensis ATCC 49720.</title>
        <authorList>
            <consortium name="The Broad Institute Genome Sequencing Platform"/>
            <person name="Earl A."/>
            <person name="Ward D."/>
            <person name="Feldgarden M."/>
            <person name="Gevers D."/>
            <person name="Huys G."/>
            <person name="Walker B."/>
            <person name="Young S.K."/>
            <person name="Zeng Q."/>
            <person name="Gargeya S."/>
            <person name="Fitzgerald M."/>
            <person name="Haas B."/>
            <person name="Abouelleil A."/>
            <person name="Alvarado L."/>
            <person name="Arachchi H.M."/>
            <person name="Berlin A."/>
            <person name="Chapman S.B."/>
            <person name="Goldberg J."/>
            <person name="Griggs A."/>
            <person name="Gujja S."/>
            <person name="Hansen M."/>
            <person name="Howarth C."/>
            <person name="Imamovic A."/>
            <person name="Larimer J."/>
            <person name="McCowen C."/>
            <person name="Montmayeur A."/>
            <person name="Murphy C."/>
            <person name="Neiman D."/>
            <person name="Pearson M."/>
            <person name="Priest M."/>
            <person name="Roberts A."/>
            <person name="Saif S."/>
            <person name="Shea T."/>
            <person name="Sisk P."/>
            <person name="Sykes S."/>
            <person name="Wortman J."/>
            <person name="Nusbaum C."/>
            <person name="Birren B."/>
        </authorList>
    </citation>
    <scope>NUCLEOTIDE SEQUENCE [LARGE SCALE GENOMIC DNA]</scope>
    <source>
        <strain evidence="2 3">ATCC 49720</strain>
    </source>
</reference>
<organism evidence="2 3">
    <name type="scientific">Afipia clevelandensis ATCC 49720</name>
    <dbReference type="NCBI Taxonomy" id="883079"/>
    <lineage>
        <taxon>Bacteria</taxon>
        <taxon>Pseudomonadati</taxon>
        <taxon>Pseudomonadota</taxon>
        <taxon>Alphaproteobacteria</taxon>
        <taxon>Hyphomicrobiales</taxon>
        <taxon>Nitrobacteraceae</taxon>
        <taxon>Afipia</taxon>
    </lineage>
</organism>
<dbReference type="PIRSF" id="PIRSF011386">
    <property type="entry name" value="FixH"/>
    <property type="match status" value="1"/>
</dbReference>
<dbReference type="PATRIC" id="fig|883079.3.peg.4183"/>
<dbReference type="AlphaFoldDB" id="K8P0B9"/>
<dbReference type="OrthoDB" id="1495896at2"/>
<keyword evidence="1" id="KW-0812">Transmembrane</keyword>
<proteinExistence type="predicted"/>
<keyword evidence="1" id="KW-0472">Membrane</keyword>
<dbReference type="HOGENOM" id="CLU_111458_0_0_5"/>
<keyword evidence="1" id="KW-1133">Transmembrane helix</keyword>
<comment type="caution">
    <text evidence="2">The sequence shown here is derived from an EMBL/GenBank/DDBJ whole genome shotgun (WGS) entry which is preliminary data.</text>
</comment>
<dbReference type="Pfam" id="PF05751">
    <property type="entry name" value="FixH"/>
    <property type="match status" value="1"/>
</dbReference>
<feature type="transmembrane region" description="Helical" evidence="1">
    <location>
        <begin position="15"/>
        <end position="34"/>
    </location>
</feature>
<dbReference type="Proteomes" id="UP000001095">
    <property type="component" value="Unassembled WGS sequence"/>
</dbReference>
<dbReference type="EMBL" id="AGWY01000018">
    <property type="protein sequence ID" value="EKS31878.1"/>
    <property type="molecule type" value="Genomic_DNA"/>
</dbReference>
<accession>K8P0B9</accession>
<evidence type="ECO:0000256" key="1">
    <source>
        <dbReference type="SAM" id="Phobius"/>
    </source>
</evidence>
<evidence type="ECO:0000313" key="2">
    <source>
        <dbReference type="EMBL" id="EKS31878.1"/>
    </source>
</evidence>
<dbReference type="InterPro" id="IPR008620">
    <property type="entry name" value="FixH"/>
</dbReference>
<sequence length="166" mass="18082">MNSSAATEKPLTGRAVLAILIAFFGVVIGVNAVMMRFAIETLPGTDVDSAYRASLAYEREIQSAHEQEARHWQVEASVARHDIDGAQIRIVAHDMKGAPLTGLEFSARLERPTDKRADRTVPLTDAGAGIYKGTVAGISSGQWHLVIEGDARGQRVFRSRNRVLLD</sequence>